<accession>A0A1I1WEK0</accession>
<evidence type="ECO:0000313" key="2">
    <source>
        <dbReference type="Proteomes" id="UP000198611"/>
    </source>
</evidence>
<proteinExistence type="predicted"/>
<dbReference type="Gene3D" id="3.30.160.170">
    <property type="entry name" value="FlaG-like"/>
    <property type="match status" value="1"/>
</dbReference>
<protein>
    <submittedName>
        <fullName evidence="1">FlaG protein</fullName>
    </submittedName>
</protein>
<name>A0A1I1WEK0_9GAMM</name>
<dbReference type="AlphaFoldDB" id="A0A1I1WEK0"/>
<dbReference type="InterPro" id="IPR005186">
    <property type="entry name" value="FlaG"/>
</dbReference>
<dbReference type="PANTHER" id="PTHR37166">
    <property type="entry name" value="PROTEIN FLAG"/>
    <property type="match status" value="1"/>
</dbReference>
<dbReference type="Proteomes" id="UP000198611">
    <property type="component" value="Unassembled WGS sequence"/>
</dbReference>
<organism evidence="1 2">
    <name type="scientific">Thiohalospira halophila DSM 15071</name>
    <dbReference type="NCBI Taxonomy" id="1123397"/>
    <lineage>
        <taxon>Bacteria</taxon>
        <taxon>Pseudomonadati</taxon>
        <taxon>Pseudomonadota</taxon>
        <taxon>Gammaproteobacteria</taxon>
        <taxon>Thiohalospirales</taxon>
        <taxon>Thiohalospiraceae</taxon>
        <taxon>Thiohalospira</taxon>
    </lineage>
</organism>
<dbReference type="EMBL" id="FOMJ01000013">
    <property type="protein sequence ID" value="SFD92818.1"/>
    <property type="molecule type" value="Genomic_DNA"/>
</dbReference>
<keyword evidence="2" id="KW-1185">Reference proteome</keyword>
<dbReference type="STRING" id="1123397.SAMN05660831_02624"/>
<evidence type="ECO:0000313" key="1">
    <source>
        <dbReference type="EMBL" id="SFD92818.1"/>
    </source>
</evidence>
<sequence>MADRESASPLMDEKDMERMVDDVREMTRAFQRELDFRVEEDIDRTVVQVRDRENDEVIRQIPSDEMLELARNMERIRGLLFNEST</sequence>
<dbReference type="Pfam" id="PF03646">
    <property type="entry name" value="FlaG"/>
    <property type="match status" value="1"/>
</dbReference>
<dbReference type="InterPro" id="IPR035924">
    <property type="entry name" value="FlaG-like_sf"/>
</dbReference>
<dbReference type="OrthoDB" id="5741693at2"/>
<reference evidence="1 2" key="1">
    <citation type="submission" date="2016-10" db="EMBL/GenBank/DDBJ databases">
        <authorList>
            <person name="de Groot N.N."/>
        </authorList>
    </citation>
    <scope>NUCLEOTIDE SEQUENCE [LARGE SCALE GENOMIC DNA]</scope>
    <source>
        <strain evidence="1 2">HL3</strain>
    </source>
</reference>
<dbReference type="PANTHER" id="PTHR37166:SF1">
    <property type="entry name" value="PROTEIN FLAG"/>
    <property type="match status" value="1"/>
</dbReference>
<dbReference type="SUPFAM" id="SSF160214">
    <property type="entry name" value="FlaG-like"/>
    <property type="match status" value="1"/>
</dbReference>
<gene>
    <name evidence="1" type="ORF">SAMN05660831_02624</name>
</gene>